<dbReference type="PANTHER" id="PTHR43792:SF1">
    <property type="entry name" value="N-ACETYLTRANSFERASE DOMAIN-CONTAINING PROTEIN"/>
    <property type="match status" value="1"/>
</dbReference>
<dbReference type="Proteomes" id="UP000263753">
    <property type="component" value="Chromosome"/>
</dbReference>
<keyword evidence="2" id="KW-0808">Transferase</keyword>
<dbReference type="InterPro" id="IPR016181">
    <property type="entry name" value="Acyl_CoA_acyltransferase"/>
</dbReference>
<dbReference type="PROSITE" id="PS51186">
    <property type="entry name" value="GNAT"/>
    <property type="match status" value="1"/>
</dbReference>
<evidence type="ECO:0000259" key="1">
    <source>
        <dbReference type="PROSITE" id="PS51186"/>
    </source>
</evidence>
<dbReference type="InterPro" id="IPR051531">
    <property type="entry name" value="N-acetyltransferase"/>
</dbReference>
<dbReference type="KEGG" id="achi:CDG60_06480"/>
<dbReference type="GO" id="GO:0016747">
    <property type="term" value="F:acyltransferase activity, transferring groups other than amino-acyl groups"/>
    <property type="evidence" value="ECO:0007669"/>
    <property type="project" value="InterPro"/>
</dbReference>
<proteinExistence type="predicted"/>
<dbReference type="InterPro" id="IPR000182">
    <property type="entry name" value="GNAT_dom"/>
</dbReference>
<name>A0A3B7LX61_9GAMM</name>
<protein>
    <submittedName>
        <fullName evidence="2">N-acetyltransferase</fullName>
    </submittedName>
</protein>
<dbReference type="Pfam" id="PF13302">
    <property type="entry name" value="Acetyltransf_3"/>
    <property type="match status" value="1"/>
</dbReference>
<dbReference type="EMBL" id="CP032134">
    <property type="protein sequence ID" value="AXY56247.1"/>
    <property type="molecule type" value="Genomic_DNA"/>
</dbReference>
<dbReference type="Gene3D" id="3.40.630.30">
    <property type="match status" value="1"/>
</dbReference>
<sequence length="197" mass="22796">MNYSIETPRLILRQWKDCDYAYFYRMGQCTDVMKYFPGLLNNEQNKALADKFRTIIDTQGWGVWAIELKASRQFIGFSGLHDQPEQFSFSPCTETGWRLSADCWGQGFATEAAIASLHFAFEILRKTEMVAFTASQNKPSLAVMHRLGMDYVQDFDHPALQQDHPLRKHLLYKITREAFQENHGEYGLNQSVRIVQG</sequence>
<dbReference type="AlphaFoldDB" id="A0A3B7LX61"/>
<dbReference type="SUPFAM" id="SSF55729">
    <property type="entry name" value="Acyl-CoA N-acyltransferases (Nat)"/>
    <property type="match status" value="1"/>
</dbReference>
<gene>
    <name evidence="2" type="ORF">CDG60_06480</name>
</gene>
<reference evidence="3" key="1">
    <citation type="submission" date="2018-09" db="EMBL/GenBank/DDBJ databases">
        <title>The complete genome of Acinetobacter sp. strain WCHAc010005.</title>
        <authorList>
            <person name="Hu Y."/>
            <person name="Long H."/>
            <person name="Feng Y."/>
            <person name="Zong Z."/>
        </authorList>
    </citation>
    <scope>NUCLEOTIDE SEQUENCE [LARGE SCALE GENOMIC DNA]</scope>
    <source>
        <strain evidence="3">WCHAc010005</strain>
    </source>
</reference>
<feature type="domain" description="N-acetyltransferase" evidence="1">
    <location>
        <begin position="10"/>
        <end position="177"/>
    </location>
</feature>
<dbReference type="RefSeq" id="WP_087511182.1">
    <property type="nucleotide sequence ID" value="NZ_CP032134.1"/>
</dbReference>
<evidence type="ECO:0000313" key="3">
    <source>
        <dbReference type="Proteomes" id="UP000263753"/>
    </source>
</evidence>
<accession>A0A3B7LX61</accession>
<dbReference type="PANTHER" id="PTHR43792">
    <property type="entry name" value="GNAT FAMILY, PUTATIVE (AFU_ORTHOLOGUE AFUA_3G00765)-RELATED-RELATED"/>
    <property type="match status" value="1"/>
</dbReference>
<evidence type="ECO:0000313" key="2">
    <source>
        <dbReference type="EMBL" id="AXY56247.1"/>
    </source>
</evidence>
<organism evidence="2 3">
    <name type="scientific">Acinetobacter chinensis</name>
    <dbReference type="NCBI Taxonomy" id="2004650"/>
    <lineage>
        <taxon>Bacteria</taxon>
        <taxon>Pseudomonadati</taxon>
        <taxon>Pseudomonadota</taxon>
        <taxon>Gammaproteobacteria</taxon>
        <taxon>Moraxellales</taxon>
        <taxon>Moraxellaceae</taxon>
        <taxon>Acinetobacter</taxon>
    </lineage>
</organism>